<comment type="caution">
    <text evidence="9">The sequence shown here is derived from an EMBL/GenBank/DDBJ whole genome shotgun (WGS) entry which is preliminary data.</text>
</comment>
<keyword evidence="5" id="KW-0808">Transferase</keyword>
<feature type="non-terminal residue" evidence="9">
    <location>
        <position position="133"/>
    </location>
</feature>
<evidence type="ECO:0000313" key="10">
    <source>
        <dbReference type="Proteomes" id="UP000824265"/>
    </source>
</evidence>
<reference evidence="9" key="1">
    <citation type="journal article" date="2021" name="PeerJ">
        <title>Extensive microbial diversity within the chicken gut microbiome revealed by metagenomics and culture.</title>
        <authorList>
            <person name="Gilroy R."/>
            <person name="Ravi A."/>
            <person name="Getino M."/>
            <person name="Pursley I."/>
            <person name="Horton D.L."/>
            <person name="Alikhan N.F."/>
            <person name="Baker D."/>
            <person name="Gharbi K."/>
            <person name="Hall N."/>
            <person name="Watson M."/>
            <person name="Adriaenssens E.M."/>
            <person name="Foster-Nyarko E."/>
            <person name="Jarju S."/>
            <person name="Secka A."/>
            <person name="Antonio M."/>
            <person name="Oren A."/>
            <person name="Chaudhuri R.R."/>
            <person name="La Ragione R."/>
            <person name="Hildebrand F."/>
            <person name="Pallen M.J."/>
        </authorList>
    </citation>
    <scope>NUCLEOTIDE SEQUENCE</scope>
    <source>
        <strain evidence="9">CHK195-6426</strain>
    </source>
</reference>
<keyword evidence="3" id="KW-0963">Cytoplasm</keyword>
<name>A0A9D1R7N0_9FIRM</name>
<evidence type="ECO:0000256" key="5">
    <source>
        <dbReference type="ARBA" id="ARBA00022679"/>
    </source>
</evidence>
<dbReference type="InterPro" id="IPR004720">
    <property type="entry name" value="PTS_IIB_sorbose-sp"/>
</dbReference>
<comment type="subcellular location">
    <subcellularLocation>
        <location evidence="1">Cytoplasm</location>
    </subcellularLocation>
</comment>
<dbReference type="Proteomes" id="UP000824265">
    <property type="component" value="Unassembled WGS sequence"/>
</dbReference>
<evidence type="ECO:0000256" key="7">
    <source>
        <dbReference type="ARBA" id="ARBA00022777"/>
    </source>
</evidence>
<sequence>MIKLLRVDYRLIHGQITTSWVGQLGCDCILIANDKVPGDILRKNALKLAKPPETKLVMKTVEDSIEAINSGVTDKYKLFVIVENVQDARRMVEGCPVFERVNLGNIRMYAGAKQLGTTVFVSEKDMEDIRAMQ</sequence>
<dbReference type="AlphaFoldDB" id="A0A9D1R7N0"/>
<reference evidence="9" key="2">
    <citation type="submission" date="2021-04" db="EMBL/GenBank/DDBJ databases">
        <authorList>
            <person name="Gilroy R."/>
        </authorList>
    </citation>
    <scope>NUCLEOTIDE SEQUENCE</scope>
    <source>
        <strain evidence="9">CHK195-6426</strain>
    </source>
</reference>
<gene>
    <name evidence="9" type="ORF">H9742_10965</name>
</gene>
<evidence type="ECO:0000256" key="3">
    <source>
        <dbReference type="ARBA" id="ARBA00022490"/>
    </source>
</evidence>
<dbReference type="Gene3D" id="3.40.35.10">
    <property type="entry name" value="Phosphotransferase system, sorbose subfamily IIB component"/>
    <property type="match status" value="1"/>
</dbReference>
<evidence type="ECO:0000256" key="4">
    <source>
        <dbReference type="ARBA" id="ARBA00022597"/>
    </source>
</evidence>
<evidence type="ECO:0000259" key="8">
    <source>
        <dbReference type="PROSITE" id="PS51101"/>
    </source>
</evidence>
<dbReference type="EMBL" id="DXGH01000060">
    <property type="protein sequence ID" value="HIW82013.1"/>
    <property type="molecule type" value="Genomic_DNA"/>
</dbReference>
<keyword evidence="7" id="KW-0418">Kinase</keyword>
<keyword evidence="4 9" id="KW-0762">Sugar transport</keyword>
<evidence type="ECO:0000256" key="6">
    <source>
        <dbReference type="ARBA" id="ARBA00022683"/>
    </source>
</evidence>
<dbReference type="GO" id="GO:0005737">
    <property type="term" value="C:cytoplasm"/>
    <property type="evidence" value="ECO:0007669"/>
    <property type="project" value="UniProtKB-SubCell"/>
</dbReference>
<dbReference type="Pfam" id="PF03830">
    <property type="entry name" value="PTSIIB_sorb"/>
    <property type="match status" value="1"/>
</dbReference>
<accession>A0A9D1R7N0</accession>
<dbReference type="InterPro" id="IPR036667">
    <property type="entry name" value="PTS_IIB_sorbose-sp_sf"/>
</dbReference>
<evidence type="ECO:0000313" key="9">
    <source>
        <dbReference type="EMBL" id="HIW82013.1"/>
    </source>
</evidence>
<protein>
    <submittedName>
        <fullName evidence="9">PTS sugar transporter subunit IIB</fullName>
    </submittedName>
</protein>
<dbReference type="GO" id="GO:0008982">
    <property type="term" value="F:protein-N(PI)-phosphohistidine-sugar phosphotransferase activity"/>
    <property type="evidence" value="ECO:0007669"/>
    <property type="project" value="InterPro"/>
</dbReference>
<keyword evidence="6" id="KW-0598">Phosphotransferase system</keyword>
<dbReference type="GO" id="GO:0016301">
    <property type="term" value="F:kinase activity"/>
    <property type="evidence" value="ECO:0007669"/>
    <property type="project" value="UniProtKB-KW"/>
</dbReference>
<proteinExistence type="predicted"/>
<feature type="domain" description="PTS EIIB type-4" evidence="8">
    <location>
        <begin position="1"/>
        <end position="133"/>
    </location>
</feature>
<keyword evidence="2" id="KW-0813">Transport</keyword>
<dbReference type="PROSITE" id="PS51101">
    <property type="entry name" value="PTS_EIIB_TYPE_4"/>
    <property type="match status" value="1"/>
</dbReference>
<dbReference type="GO" id="GO:0009401">
    <property type="term" value="P:phosphoenolpyruvate-dependent sugar phosphotransferase system"/>
    <property type="evidence" value="ECO:0007669"/>
    <property type="project" value="UniProtKB-KW"/>
</dbReference>
<organism evidence="9 10">
    <name type="scientific">Candidatus Acetatifactor stercoripullorum</name>
    <dbReference type="NCBI Taxonomy" id="2838414"/>
    <lineage>
        <taxon>Bacteria</taxon>
        <taxon>Bacillati</taxon>
        <taxon>Bacillota</taxon>
        <taxon>Clostridia</taxon>
        <taxon>Lachnospirales</taxon>
        <taxon>Lachnospiraceae</taxon>
        <taxon>Acetatifactor</taxon>
    </lineage>
</organism>
<evidence type="ECO:0000256" key="2">
    <source>
        <dbReference type="ARBA" id="ARBA00022448"/>
    </source>
</evidence>
<dbReference type="SUPFAM" id="SSF52728">
    <property type="entry name" value="PTS IIb component"/>
    <property type="match status" value="1"/>
</dbReference>
<evidence type="ECO:0000256" key="1">
    <source>
        <dbReference type="ARBA" id="ARBA00004496"/>
    </source>
</evidence>